<dbReference type="PANTHER" id="PTHR37984:SF5">
    <property type="entry name" value="PROTEIN NYNRIN-LIKE"/>
    <property type="match status" value="1"/>
</dbReference>
<dbReference type="InterPro" id="IPR036397">
    <property type="entry name" value="RNaseH_sf"/>
</dbReference>
<name>A0A811UIV1_CERCA</name>
<organism evidence="2 3">
    <name type="scientific">Ceratitis capitata</name>
    <name type="common">Mediterranean fruit fly</name>
    <name type="synonym">Tephritis capitata</name>
    <dbReference type="NCBI Taxonomy" id="7213"/>
    <lineage>
        <taxon>Eukaryota</taxon>
        <taxon>Metazoa</taxon>
        <taxon>Ecdysozoa</taxon>
        <taxon>Arthropoda</taxon>
        <taxon>Hexapoda</taxon>
        <taxon>Insecta</taxon>
        <taxon>Pterygota</taxon>
        <taxon>Neoptera</taxon>
        <taxon>Endopterygota</taxon>
        <taxon>Diptera</taxon>
        <taxon>Brachycera</taxon>
        <taxon>Muscomorpha</taxon>
        <taxon>Tephritoidea</taxon>
        <taxon>Tephritidae</taxon>
        <taxon>Ceratitis</taxon>
        <taxon>Ceratitis</taxon>
    </lineage>
</organism>
<dbReference type="InterPro" id="IPR012337">
    <property type="entry name" value="RNaseH-like_sf"/>
</dbReference>
<dbReference type="InterPro" id="IPR001584">
    <property type="entry name" value="Integrase_cat-core"/>
</dbReference>
<dbReference type="Gene3D" id="3.30.420.10">
    <property type="entry name" value="Ribonuclease H-like superfamily/Ribonuclease H"/>
    <property type="match status" value="1"/>
</dbReference>
<dbReference type="GO" id="GO:0015074">
    <property type="term" value="P:DNA integration"/>
    <property type="evidence" value="ECO:0007669"/>
    <property type="project" value="InterPro"/>
</dbReference>
<dbReference type="SUPFAM" id="SSF53098">
    <property type="entry name" value="Ribonuclease H-like"/>
    <property type="match status" value="1"/>
</dbReference>
<dbReference type="AlphaFoldDB" id="A0A811UIV1"/>
<dbReference type="GO" id="GO:0003676">
    <property type="term" value="F:nucleic acid binding"/>
    <property type="evidence" value="ECO:0007669"/>
    <property type="project" value="InterPro"/>
</dbReference>
<dbReference type="PANTHER" id="PTHR37984">
    <property type="entry name" value="PROTEIN CBG26694"/>
    <property type="match status" value="1"/>
</dbReference>
<dbReference type="Proteomes" id="UP000606786">
    <property type="component" value="Unassembled WGS sequence"/>
</dbReference>
<dbReference type="Pfam" id="PF00665">
    <property type="entry name" value="rve"/>
    <property type="match status" value="1"/>
</dbReference>
<accession>A0A811UIV1</accession>
<dbReference type="PROSITE" id="PS50994">
    <property type="entry name" value="INTEGRASE"/>
    <property type="match status" value="1"/>
</dbReference>
<keyword evidence="3" id="KW-1185">Reference proteome</keyword>
<evidence type="ECO:0000313" key="3">
    <source>
        <dbReference type="Proteomes" id="UP000606786"/>
    </source>
</evidence>
<dbReference type="EMBL" id="CAJHJT010000012">
    <property type="protein sequence ID" value="CAD6998701.1"/>
    <property type="molecule type" value="Genomic_DNA"/>
</dbReference>
<protein>
    <submittedName>
        <fullName evidence="2">(Mediterranean fruit fly) hypothetical protein</fullName>
    </submittedName>
</protein>
<comment type="caution">
    <text evidence="2">The sequence shown here is derived from an EMBL/GenBank/DDBJ whole genome shotgun (WGS) entry which is preliminary data.</text>
</comment>
<dbReference type="InterPro" id="IPR050951">
    <property type="entry name" value="Retrovirus_Pol_polyprotein"/>
</dbReference>
<reference evidence="2" key="1">
    <citation type="submission" date="2020-11" db="EMBL/GenBank/DDBJ databases">
        <authorList>
            <person name="Whitehead M."/>
        </authorList>
    </citation>
    <scope>NUCLEOTIDE SEQUENCE</scope>
    <source>
        <strain evidence="2">EGII</strain>
    </source>
</reference>
<proteinExistence type="predicted"/>
<evidence type="ECO:0000313" key="2">
    <source>
        <dbReference type="EMBL" id="CAD6998701.1"/>
    </source>
</evidence>
<feature type="domain" description="Integrase catalytic" evidence="1">
    <location>
        <begin position="5"/>
        <end position="96"/>
    </location>
</feature>
<sequence>MKQYNAGAPFERVAKDVAGPLPISKQGDKYVLVVMDCLSKWPEVYPIPNQEAKTVADAFTNNWVTRHGAPIELHSDQGRNFESAVFQEMCQILGIRKTERQLYILNERVW</sequence>
<gene>
    <name evidence="2" type="ORF">CCAP1982_LOCUS7258</name>
</gene>
<evidence type="ECO:0000259" key="1">
    <source>
        <dbReference type="PROSITE" id="PS50994"/>
    </source>
</evidence>